<dbReference type="AlphaFoldDB" id="A0A1M6MPQ9"/>
<name>A0A1M6MPQ9_9FLAO</name>
<dbReference type="GO" id="GO:0006313">
    <property type="term" value="P:DNA transposition"/>
    <property type="evidence" value="ECO:0007669"/>
    <property type="project" value="InterPro"/>
</dbReference>
<dbReference type="Proteomes" id="UP000184231">
    <property type="component" value="Unassembled WGS sequence"/>
</dbReference>
<dbReference type="InterPro" id="IPR026889">
    <property type="entry name" value="Zn_Tnp"/>
</dbReference>
<dbReference type="EMBL" id="FQYX01000045">
    <property type="protein sequence ID" value="SHJ85461.1"/>
    <property type="molecule type" value="Genomic_DNA"/>
</dbReference>
<evidence type="ECO:0000259" key="2">
    <source>
        <dbReference type="Pfam" id="PF14319"/>
    </source>
</evidence>
<dbReference type="STRING" id="558155.SAMN04487911_14518"/>
<proteinExistence type="predicted"/>
<gene>
    <name evidence="3" type="ORF">SAMN04487911_14518</name>
</gene>
<dbReference type="PANTHER" id="PTHR37023:SF1">
    <property type="entry name" value="ISSOD25 TRANSPOSASE TNPA_ISSOD25"/>
    <property type="match status" value="1"/>
</dbReference>
<dbReference type="InterPro" id="IPR007069">
    <property type="entry name" value="Transposase_32"/>
</dbReference>
<protein>
    <submittedName>
        <fullName evidence="3">Transposase zinc-binding domain-containing protein</fullName>
    </submittedName>
</protein>
<reference evidence="3 4" key="1">
    <citation type="submission" date="2016-11" db="EMBL/GenBank/DDBJ databases">
        <authorList>
            <person name="Jaros S."/>
            <person name="Januszkiewicz K."/>
            <person name="Wedrychowicz H."/>
        </authorList>
    </citation>
    <scope>NUCLEOTIDE SEQUENCE [LARGE SCALE GENOMIC DNA]</scope>
    <source>
        <strain evidence="3 4">CGMCC 1.8863</strain>
    </source>
</reference>
<dbReference type="GO" id="GO:0003677">
    <property type="term" value="F:DNA binding"/>
    <property type="evidence" value="ECO:0007669"/>
    <property type="project" value="InterPro"/>
</dbReference>
<dbReference type="Pfam" id="PF14319">
    <property type="entry name" value="Zn_Tnp_IS91"/>
    <property type="match status" value="1"/>
</dbReference>
<dbReference type="GO" id="GO:0004803">
    <property type="term" value="F:transposase activity"/>
    <property type="evidence" value="ECO:0007669"/>
    <property type="project" value="InterPro"/>
</dbReference>
<keyword evidence="4" id="KW-1185">Reference proteome</keyword>
<accession>A0A1M6MPQ9</accession>
<organism evidence="3 4">
    <name type="scientific">Arenibacter nanhaiticus</name>
    <dbReference type="NCBI Taxonomy" id="558155"/>
    <lineage>
        <taxon>Bacteria</taxon>
        <taxon>Pseudomonadati</taxon>
        <taxon>Bacteroidota</taxon>
        <taxon>Flavobacteriia</taxon>
        <taxon>Flavobacteriales</taxon>
        <taxon>Flavobacteriaceae</taxon>
        <taxon>Arenibacter</taxon>
    </lineage>
</organism>
<dbReference type="NCBIfam" id="NF033538">
    <property type="entry name" value="transpos_IS91"/>
    <property type="match status" value="1"/>
</dbReference>
<feature type="domain" description="Transposase IS801/IS1294" evidence="1">
    <location>
        <begin position="140"/>
        <end position="312"/>
    </location>
</feature>
<dbReference type="PANTHER" id="PTHR37023">
    <property type="entry name" value="TRANSPOSASE"/>
    <property type="match status" value="1"/>
</dbReference>
<evidence type="ECO:0000259" key="1">
    <source>
        <dbReference type="Pfam" id="PF04986"/>
    </source>
</evidence>
<evidence type="ECO:0000313" key="3">
    <source>
        <dbReference type="EMBL" id="SHJ85461.1"/>
    </source>
</evidence>
<evidence type="ECO:0000313" key="4">
    <source>
        <dbReference type="Proteomes" id="UP000184231"/>
    </source>
</evidence>
<dbReference type="InterPro" id="IPR054832">
    <property type="entry name" value="transpos_IS91"/>
</dbReference>
<feature type="domain" description="Transposase zinc-binding" evidence="2">
    <location>
        <begin position="20"/>
        <end position="98"/>
    </location>
</feature>
<dbReference type="OrthoDB" id="9791273at2"/>
<sequence>MRSHFKVADVLEMEQGQISSQTFTGWHKRTLHAIRRCRTPAMGGHIDKCDCCHKLHISYNSCRNRHCPTCQGHKREEWIRARESELLNVPYFHVVFTLPPELNTYALSHPKTVYGSLFKAAWATLVQFGANPKHLGAQMGMIAILHTWGQNLSLHPHLHCIVPGGGVNRSGRWKPAKNKGKYLFNVESMSGVFRAKYVALLRKEKVPVPKEIYNKLFDKNWVVYAKQQFHTPKYVVEYLGRYTHKIAISNYRIKQLDKANRTVTFQMKNYKKGGQKELLKLSTYEFVRRFALHVLPKGFTRIRHYGILSSSWKKEKLPALQDMLATEPLKLKEEKPPLLKGKCPICKKGKLVTVMTFDGRGPPQCWKELLTFTNQP</sequence>
<dbReference type="Pfam" id="PF04986">
    <property type="entry name" value="Y2_Tnp"/>
    <property type="match status" value="1"/>
</dbReference>